<dbReference type="Proteomes" id="UP000539372">
    <property type="component" value="Unassembled WGS sequence"/>
</dbReference>
<dbReference type="PANTHER" id="PTHR36153:SF1">
    <property type="entry name" value="TYPE VI SECRETION SYSTEM COMPONENT TSSM1"/>
    <property type="match status" value="1"/>
</dbReference>
<dbReference type="InterPro" id="IPR053156">
    <property type="entry name" value="T6SS_TssM-like"/>
</dbReference>
<comment type="caution">
    <text evidence="3">The sequence shown here is derived from an EMBL/GenBank/DDBJ whole genome shotgun (WGS) entry which is preliminary data.</text>
</comment>
<keyword evidence="4" id="KW-1185">Reference proteome</keyword>
<dbReference type="Pfam" id="PF14331">
    <property type="entry name" value="IcmF-related_N"/>
    <property type="match status" value="1"/>
</dbReference>
<evidence type="ECO:0000256" key="1">
    <source>
        <dbReference type="SAM" id="Phobius"/>
    </source>
</evidence>
<dbReference type="EMBL" id="JABBNT010000002">
    <property type="protein sequence ID" value="NMM44340.1"/>
    <property type="molecule type" value="Genomic_DNA"/>
</dbReference>
<protein>
    <recommendedName>
        <fullName evidence="2">Type VI secretion system component TssM1 N-terminal domain-containing protein</fullName>
    </recommendedName>
</protein>
<sequence>MGFWDSIRNLLFQLTPYLPGIVGFLIFLSVILFGVLMVVVYRVRKRRADDADEDGEGYREADPDYEPFAAEPDDIPLLPMRKSFKHALSLLRSHVAGRDWLYAIPWFLLLGPEQSGKSTLVSHAGMDLPIGQPAEDFEDLRPACKWWFFDRGVVLDVAGGLVRQRDTRGANSKGWRHFLGYLDRFRPRRPADGIILTVPIEDFLDEQGAIRPPEDIAQRADALYKRLWQAQARLGLAFPVYVVVTKLDRLPGFKALVGNLPDHALADMLGWSSPYSFETEFREPWADEVIETTSAGLEEAQMEIFATGDDPATAEDIFAFTEAFEGLREPLRIYLRQLFKPSVYHDSFSLRGVWFSGDSGMEDRSLDRPTPVLSGVYGGPRARGAYPVFLRDLFETKIFPEKNSARPVRRALLSRNRVATVAQAGAAGVVVLGGLMLWYLHSNLEPRVATVTPFVETVRTDMEEVEASRRANPDDGTAGNFNRERALTLLEGMAGLETGSLFSLFIPTSWFADVNSRVVAMTTDAFNLFILETMGTALEERGRSVAAGRLSAAGDPDQSVFDELPGATAILQADRPQTIERGPEYEALRRYVAAVRDYETAVQRYNALRDSVNLEDLRRLVNYLFAVHLPESFIENSNFYLKALSDSNYRVVPLEAYRRDMRGQYEQVAQAAIASLYGRNPLVEEIRALAAAIDEASSRRTAGIEELDDIRKRIVKVRDMLGQPEFSWIDDPGFDPTTAYADMSQRIGGSRILGPELSAQFDDAMLQGLATLREILPDIDALAVGPMLARDEERTVLRLSPTVLEFSSVVEVLYGQTYMRDARYLPLPALTPSAVSEWNSETLEEGLDLIEEHDAFLKDEIPRVPRGLQSLIRTATAQRVERAVNDRVAASLLSSRSRSSNALQTEEGLRRAVAAFSEAGPILSQILNAYDELGLEDSFLDLTDIGITSAFSLLQEADNLFSAGSLYTPRGGDFTWWDGGSGLSLEAFRARDVFELRDVLAQQRGRISIIAKGYAKPIVDFLGSSDMRLSDGEAVLLNKWRRIVDELTKYELQQADNTVAELERFITGPMMDVTFATCAEILDEAALERRSSDYFLDRISRLSRGIRARCLNLAGVEAQAAYNAIADSFDDNLAGRYPFTLTPYETDMREIAPRDLRAFFGRYDREAEGARRALEQADDLGFERDRALEFIARMDGVRQLFDPWLQNSGEDAPSFDLTVSFRVNRDRELGGDQVIDWQFSSGGETVALRDTERNLRWGLGDPVEIGLRWAENSTVVPAANADRPNVRVDGRKVTIAYDNVWSLMDLIRRHRSGSEDFAEFVDPRPHTLRIDLSTRPEGGGTLDTARLYLRVELAGQLNGQPVPLIMTPFPYEAPRLSP</sequence>
<accession>A0A7Y0DZB1</accession>
<evidence type="ECO:0000259" key="2">
    <source>
        <dbReference type="Pfam" id="PF14331"/>
    </source>
</evidence>
<feature type="domain" description="Type VI secretion system component TssM1 N-terminal" evidence="2">
    <location>
        <begin position="171"/>
        <end position="422"/>
    </location>
</feature>
<keyword evidence="1" id="KW-1133">Transmembrane helix</keyword>
<keyword evidence="1" id="KW-0812">Transmembrane</keyword>
<feature type="transmembrane region" description="Helical" evidence="1">
    <location>
        <begin position="418"/>
        <end position="440"/>
    </location>
</feature>
<dbReference type="InterPro" id="IPR025743">
    <property type="entry name" value="TssM1_N"/>
</dbReference>
<dbReference type="RefSeq" id="WP_169624630.1">
    <property type="nucleotide sequence ID" value="NZ_JABBNT010000002.1"/>
</dbReference>
<reference evidence="3 4" key="1">
    <citation type="submission" date="2020-04" db="EMBL/GenBank/DDBJ databases">
        <title>Rhodospirillaceae bacterium KN72 isolated from deep sea.</title>
        <authorList>
            <person name="Zhang D.-C."/>
        </authorList>
    </citation>
    <scope>NUCLEOTIDE SEQUENCE [LARGE SCALE GENOMIC DNA]</scope>
    <source>
        <strain evidence="3 4">KN72</strain>
    </source>
</reference>
<dbReference type="PANTHER" id="PTHR36153">
    <property type="entry name" value="INNER MEMBRANE PROTEIN-RELATED"/>
    <property type="match status" value="1"/>
</dbReference>
<feature type="transmembrane region" description="Helical" evidence="1">
    <location>
        <begin position="20"/>
        <end position="41"/>
    </location>
</feature>
<organism evidence="3 4">
    <name type="scientific">Pacificispira spongiicola</name>
    <dbReference type="NCBI Taxonomy" id="2729598"/>
    <lineage>
        <taxon>Bacteria</taxon>
        <taxon>Pseudomonadati</taxon>
        <taxon>Pseudomonadota</taxon>
        <taxon>Alphaproteobacteria</taxon>
        <taxon>Rhodospirillales</taxon>
        <taxon>Rhodospirillaceae</taxon>
        <taxon>Pacificispira</taxon>
    </lineage>
</organism>
<gene>
    <name evidence="3" type="ORF">HH303_07610</name>
</gene>
<evidence type="ECO:0000313" key="4">
    <source>
        <dbReference type="Proteomes" id="UP000539372"/>
    </source>
</evidence>
<proteinExistence type="predicted"/>
<name>A0A7Y0DZB1_9PROT</name>
<evidence type="ECO:0000313" key="3">
    <source>
        <dbReference type="EMBL" id="NMM44340.1"/>
    </source>
</evidence>
<keyword evidence="1" id="KW-0472">Membrane</keyword>